<name>A0A9J6PVR8_9GAMM</name>
<comment type="caution">
    <text evidence="3">The sequence shown here is derived from an EMBL/GenBank/DDBJ whole genome shotgun (WGS) entry which is preliminary data.</text>
</comment>
<evidence type="ECO:0000313" key="3">
    <source>
        <dbReference type="EMBL" id="MCU5780619.1"/>
    </source>
</evidence>
<gene>
    <name evidence="3" type="ORF">N5923_24295</name>
</gene>
<accession>A0A9J6PVR8</accession>
<dbReference type="Gene3D" id="1.10.260.40">
    <property type="entry name" value="lambda repressor-like DNA-binding domains"/>
    <property type="match status" value="1"/>
</dbReference>
<dbReference type="RefSeq" id="WP_267142322.1">
    <property type="nucleotide sequence ID" value="NZ_JAODIL010000068.1"/>
</dbReference>
<dbReference type="SMART" id="SM00530">
    <property type="entry name" value="HTH_XRE"/>
    <property type="match status" value="1"/>
</dbReference>
<proteinExistence type="predicted"/>
<dbReference type="CDD" id="cd00093">
    <property type="entry name" value="HTH_XRE"/>
    <property type="match status" value="1"/>
</dbReference>
<keyword evidence="4" id="KW-1185">Reference proteome</keyword>
<feature type="coiled-coil region" evidence="1">
    <location>
        <begin position="18"/>
        <end position="45"/>
    </location>
</feature>
<organism evidence="3 4">
    <name type="scientific">Winslowiella arboricola</name>
    <dbReference type="NCBI Taxonomy" id="2978220"/>
    <lineage>
        <taxon>Bacteria</taxon>
        <taxon>Pseudomonadati</taxon>
        <taxon>Pseudomonadota</taxon>
        <taxon>Gammaproteobacteria</taxon>
        <taxon>Enterobacterales</taxon>
        <taxon>Erwiniaceae</taxon>
        <taxon>Winslowiella</taxon>
    </lineage>
</organism>
<dbReference type="Proteomes" id="UP001064262">
    <property type="component" value="Unassembled WGS sequence"/>
</dbReference>
<feature type="domain" description="HTH cro/C1-type" evidence="2">
    <location>
        <begin position="32"/>
        <end position="86"/>
    </location>
</feature>
<dbReference type="PROSITE" id="PS50943">
    <property type="entry name" value="HTH_CROC1"/>
    <property type="match status" value="1"/>
</dbReference>
<evidence type="ECO:0000259" key="2">
    <source>
        <dbReference type="PROSITE" id="PS50943"/>
    </source>
</evidence>
<dbReference type="InterPro" id="IPR010982">
    <property type="entry name" value="Lambda_DNA-bd_dom_sf"/>
</dbReference>
<evidence type="ECO:0000313" key="4">
    <source>
        <dbReference type="Proteomes" id="UP001064262"/>
    </source>
</evidence>
<dbReference type="EMBL" id="JAODIM010000043">
    <property type="protein sequence ID" value="MCU5780619.1"/>
    <property type="molecule type" value="Genomic_DNA"/>
</dbReference>
<dbReference type="GO" id="GO:0003677">
    <property type="term" value="F:DNA binding"/>
    <property type="evidence" value="ECO:0007669"/>
    <property type="project" value="InterPro"/>
</dbReference>
<sequence length="99" mass="10870">MSKLNELIAKRSPASQARIQQKAEAMILEVRLRKLREELALSQTELAGIMGISQPAVAAIEARGEEIKLSSLKKYIEALGGKLSLNVEMPTGSGRIYYI</sequence>
<dbReference type="SUPFAM" id="SSF47413">
    <property type="entry name" value="lambda repressor-like DNA-binding domains"/>
    <property type="match status" value="1"/>
</dbReference>
<dbReference type="Pfam" id="PF01381">
    <property type="entry name" value="HTH_3"/>
    <property type="match status" value="1"/>
</dbReference>
<dbReference type="AlphaFoldDB" id="A0A9J6PVR8"/>
<keyword evidence="1" id="KW-0175">Coiled coil</keyword>
<dbReference type="InterPro" id="IPR001387">
    <property type="entry name" value="Cro/C1-type_HTH"/>
</dbReference>
<protein>
    <submittedName>
        <fullName evidence="3">Helix-turn-helix domain-containing protein</fullName>
    </submittedName>
</protein>
<reference evidence="3" key="1">
    <citation type="submission" date="2022-09" db="EMBL/GenBank/DDBJ databases">
        <title>Winslowiella arboricola sp. nov., isolated from bleeding cankers on broadleaf hosts.</title>
        <authorList>
            <person name="Brady C."/>
            <person name="Kaur S."/>
            <person name="Crampton B."/>
            <person name="Maddock D."/>
            <person name="Arnold D."/>
            <person name="Denman S."/>
        </authorList>
    </citation>
    <scope>NUCLEOTIDE SEQUENCE</scope>
    <source>
        <strain evidence="3">BAC 15a-03b</strain>
    </source>
</reference>
<evidence type="ECO:0000256" key="1">
    <source>
        <dbReference type="SAM" id="Coils"/>
    </source>
</evidence>